<gene>
    <name evidence="1" type="ORF">E1B25_01520</name>
</gene>
<protein>
    <submittedName>
        <fullName evidence="1">Uncharacterized protein</fullName>
    </submittedName>
</protein>
<keyword evidence="2" id="KW-1185">Reference proteome</keyword>
<organism evidence="1 2">
    <name type="scientific">Antarcticimicrobium sediminis</name>
    <dbReference type="NCBI Taxonomy" id="2546227"/>
    <lineage>
        <taxon>Bacteria</taxon>
        <taxon>Pseudomonadati</taxon>
        <taxon>Pseudomonadota</taxon>
        <taxon>Alphaproteobacteria</taxon>
        <taxon>Rhodobacterales</taxon>
        <taxon>Paracoccaceae</taxon>
        <taxon>Antarcticimicrobium</taxon>
    </lineage>
</organism>
<dbReference type="RefSeq" id="WP_132826909.1">
    <property type="nucleotide sequence ID" value="NZ_SMFP01000001.1"/>
</dbReference>
<proteinExistence type="predicted"/>
<accession>A0A4R5F0P6</accession>
<comment type="caution">
    <text evidence="1">The sequence shown here is derived from an EMBL/GenBank/DDBJ whole genome shotgun (WGS) entry which is preliminary data.</text>
</comment>
<reference evidence="1 2" key="1">
    <citation type="submission" date="2019-03" db="EMBL/GenBank/DDBJ databases">
        <authorList>
            <person name="Zhang S."/>
        </authorList>
    </citation>
    <scope>NUCLEOTIDE SEQUENCE [LARGE SCALE GENOMIC DNA]</scope>
    <source>
        <strain evidence="1 2">S4J41</strain>
    </source>
</reference>
<dbReference type="AlphaFoldDB" id="A0A4R5F0P6"/>
<dbReference type="OrthoDB" id="7869753at2"/>
<name>A0A4R5F0P6_9RHOB</name>
<dbReference type="Proteomes" id="UP000294662">
    <property type="component" value="Unassembled WGS sequence"/>
</dbReference>
<dbReference type="EMBL" id="SMFP01000001">
    <property type="protein sequence ID" value="TDE40919.1"/>
    <property type="molecule type" value="Genomic_DNA"/>
</dbReference>
<sequence length="1084" mass="112748">MADAGIKSDTLDITADIDDVIGHKDTSMVRLPIALLAAQVAGSADIAKSSDLTLAEARITALETIPSNLKLKGGWDASSGSFPGAGAALTGHYWEVDTGGTVDGVTFVKHDTITALIDSASASTYAANWYRKEGGVVTQDDLDLKADSADAALTGTPTAPTAAAGTNTTQIATTEFVSALSNSMLIEQTAKSEILLTYTGSVSSGAEYWDGSAAAADVSAGGVNIPAGQTGDLSLIRYQFPISEDQRALYAGRTVKFIVPIATSSGLMDAIPAWTYGSGASPTTGTLVNRQITKITDTLAIFSYDYTFIGTETLLNSYIRVSNPAATFGVDHHWHGGPLGYFIPLDEDGFGDVIAEFLALNNAQQSGIIATDSAPKMTTPMAYPTTIVVQANGGAALVNGSDYLEGFSVGDSVTGFQSLVTAVNTLSHGTAQNLAGKTVRFFLELETSADALMQRGYAASVTSQITSGMAGSLGVFTDLKLTQITPTRALASVDVVLTGREANVRLTVQQNTNNAGTGAAHTITPRSSFYTVIGANGFSEVIQQAVADTPDYIRTVVINPDGSGDYTTLKGAIDGLGVLGQGVGGMGVNKYRRVKYEVHEGIYSDIEYFLPAYADIVGVGRMENTWFKGYQAADSSVSDITDNSTFYLNETTRLINIKVTCQNMRYPIHSDSSASLKRAMQNIQGCHVEHLGNGEARQWQTDNGGDPLLIWTAEQGIGCGTHSGEKIYSSGTNWVGGADVDGDDGTGFGFHTNKDFAEGNYVELDHCRLTHGNGGNAFAMSELGSKTPHEVVLRGCQIDGNVLVKSGGYLTTSPLVDHGNGTGMCRVTASGCSPFAWTSSQDNNVLELRGTAGASSAVAVSGTAAEVLFGDQPDVAEGGTNYAARVYSGHKINKLAAHGLAARLGDLSAGSLTLTVTLDGGSPVDLTLDADYSGDSNATIIAALNGLMTGAGGGATFYESTPYQNEAPVIQLDREATVKNSSADTVIIKGMAVAYDGAKYLGRIATSADARPLIAGIALENIAPGRLGRVLRTGYIASEQVLFSTSPSIAFGDDFGVSATAGQIVEGAGVTLLRAISGTVLEIV</sequence>
<evidence type="ECO:0000313" key="1">
    <source>
        <dbReference type="EMBL" id="TDE40919.1"/>
    </source>
</evidence>
<evidence type="ECO:0000313" key="2">
    <source>
        <dbReference type="Proteomes" id="UP000294662"/>
    </source>
</evidence>